<evidence type="ECO:0000256" key="2">
    <source>
        <dbReference type="ARBA" id="ARBA00022729"/>
    </source>
</evidence>
<dbReference type="Proteomes" id="UP001596528">
    <property type="component" value="Unassembled WGS sequence"/>
</dbReference>
<dbReference type="PANTHER" id="PTHR43649:SF33">
    <property type="entry name" value="POLYGALACTURONAN_RHAMNOGALACTURONAN-BINDING PROTEIN YTCQ"/>
    <property type="match status" value="1"/>
</dbReference>
<dbReference type="SUPFAM" id="SSF53850">
    <property type="entry name" value="Periplasmic binding protein-like II"/>
    <property type="match status" value="1"/>
</dbReference>
<name>A0ABW2V5H2_9BACL</name>
<proteinExistence type="predicted"/>
<dbReference type="EMBL" id="JBHTGQ010000018">
    <property type="protein sequence ID" value="MFC7750035.1"/>
    <property type="molecule type" value="Genomic_DNA"/>
</dbReference>
<comment type="caution">
    <text evidence="8">The sequence shown here is derived from an EMBL/GenBank/DDBJ whole genome shotgun (WGS) entry which is preliminary data.</text>
</comment>
<dbReference type="PROSITE" id="PS51257">
    <property type="entry name" value="PROKAR_LIPOPROTEIN"/>
    <property type="match status" value="1"/>
</dbReference>
<dbReference type="InterPro" id="IPR006059">
    <property type="entry name" value="SBP"/>
</dbReference>
<organism evidence="8 9">
    <name type="scientific">Paenibacillus thermoaerophilus</name>
    <dbReference type="NCBI Taxonomy" id="1215385"/>
    <lineage>
        <taxon>Bacteria</taxon>
        <taxon>Bacillati</taxon>
        <taxon>Bacillota</taxon>
        <taxon>Bacilli</taxon>
        <taxon>Bacillales</taxon>
        <taxon>Paenibacillaceae</taxon>
        <taxon>Paenibacillus</taxon>
    </lineage>
</organism>
<evidence type="ECO:0000256" key="1">
    <source>
        <dbReference type="ARBA" id="ARBA00022475"/>
    </source>
</evidence>
<evidence type="ECO:0000256" key="3">
    <source>
        <dbReference type="ARBA" id="ARBA00023136"/>
    </source>
</evidence>
<feature type="compositionally biased region" description="Polar residues" evidence="6">
    <location>
        <begin position="35"/>
        <end position="47"/>
    </location>
</feature>
<feature type="region of interest" description="Disordered" evidence="6">
    <location>
        <begin position="28"/>
        <end position="58"/>
    </location>
</feature>
<feature type="chain" id="PRO_5047029800" evidence="7">
    <location>
        <begin position="26"/>
        <end position="527"/>
    </location>
</feature>
<dbReference type="Gene3D" id="3.40.190.10">
    <property type="entry name" value="Periplasmic binding protein-like II"/>
    <property type="match status" value="2"/>
</dbReference>
<keyword evidence="1" id="KW-1003">Cell membrane</keyword>
<feature type="signal peptide" evidence="7">
    <location>
        <begin position="1"/>
        <end position="25"/>
    </location>
</feature>
<evidence type="ECO:0000256" key="7">
    <source>
        <dbReference type="SAM" id="SignalP"/>
    </source>
</evidence>
<keyword evidence="4" id="KW-0564">Palmitate</keyword>
<keyword evidence="3" id="KW-0472">Membrane</keyword>
<keyword evidence="2 7" id="KW-0732">Signal</keyword>
<evidence type="ECO:0000256" key="4">
    <source>
        <dbReference type="ARBA" id="ARBA00023139"/>
    </source>
</evidence>
<sequence>MAGAKRRGKGSASAVALLLAMSVAAAGCSKGDGGSASSSEPNASQGPSAAASGNPAEKNEPFKITMSMNFDGKDIPNPNNPVQQAIETYTNTKLDIRYTPGAQYQEKLSVLIASGDLPMVVASYGAPKQSYLLTAFENGVFWDIAPYLKEYPNLSKLNQAIYDNIAYKGKIYGLPRERPLARNAFIYRADWLENLGMQEPKTLEEFYNMLKAFKEKDPDKNGKNDTYGLSTGNVGGSGPEPSAYGVVLGAPNVWEVRNGEFIRDVFTPEYLEGLKFQKRLFEEGLIHPDFAMMDRPKMEGEFENGKAGVIYNTTNVAVSYEARVKAHFPDAKISFFSLLANDKGEKRIAGAMGSNGILMFPKSSVKTEAELKRILKFFDQLADKEMADLLEWGIVGKHSQRKDGKYEMINQEAFDNEVAFPYKWPLRVVALDAIKSPGIVNPLVEKEIQVTEENKKYVVNNPTNAILSATFTERGVELEQIIKDANTKFIMGVIDEAKWKSEMERWKSSGGDKIAKEYAEDWAKGNK</sequence>
<keyword evidence="9" id="KW-1185">Reference proteome</keyword>
<dbReference type="InterPro" id="IPR050490">
    <property type="entry name" value="Bact_solute-bd_prot1"/>
</dbReference>
<evidence type="ECO:0000313" key="9">
    <source>
        <dbReference type="Proteomes" id="UP001596528"/>
    </source>
</evidence>
<gene>
    <name evidence="8" type="ORF">ACFQWB_08770</name>
</gene>
<dbReference type="RefSeq" id="WP_170209409.1">
    <property type="nucleotide sequence ID" value="NZ_JBHTGQ010000018.1"/>
</dbReference>
<evidence type="ECO:0000256" key="5">
    <source>
        <dbReference type="ARBA" id="ARBA00023288"/>
    </source>
</evidence>
<evidence type="ECO:0000313" key="8">
    <source>
        <dbReference type="EMBL" id="MFC7750035.1"/>
    </source>
</evidence>
<dbReference type="Pfam" id="PF01547">
    <property type="entry name" value="SBP_bac_1"/>
    <property type="match status" value="1"/>
</dbReference>
<dbReference type="CDD" id="cd13580">
    <property type="entry name" value="PBP2_AlgQ_like_1"/>
    <property type="match status" value="1"/>
</dbReference>
<accession>A0ABW2V5H2</accession>
<evidence type="ECO:0000256" key="6">
    <source>
        <dbReference type="SAM" id="MobiDB-lite"/>
    </source>
</evidence>
<dbReference type="PANTHER" id="PTHR43649">
    <property type="entry name" value="ARABINOSE-BINDING PROTEIN-RELATED"/>
    <property type="match status" value="1"/>
</dbReference>
<reference evidence="9" key="1">
    <citation type="journal article" date="2019" name="Int. J. Syst. Evol. Microbiol.">
        <title>The Global Catalogue of Microorganisms (GCM) 10K type strain sequencing project: providing services to taxonomists for standard genome sequencing and annotation.</title>
        <authorList>
            <consortium name="The Broad Institute Genomics Platform"/>
            <consortium name="The Broad Institute Genome Sequencing Center for Infectious Disease"/>
            <person name="Wu L."/>
            <person name="Ma J."/>
        </authorList>
    </citation>
    <scope>NUCLEOTIDE SEQUENCE [LARGE SCALE GENOMIC DNA]</scope>
    <source>
        <strain evidence="9">JCM 18657</strain>
    </source>
</reference>
<protein>
    <submittedName>
        <fullName evidence="8">Extracellular solute-binding protein</fullName>
    </submittedName>
</protein>
<keyword evidence="5" id="KW-0449">Lipoprotein</keyword>